<evidence type="ECO:0000313" key="2">
    <source>
        <dbReference type="EMBL" id="GAG59438.1"/>
    </source>
</evidence>
<evidence type="ECO:0000256" key="1">
    <source>
        <dbReference type="SAM" id="Phobius"/>
    </source>
</evidence>
<reference evidence="2" key="1">
    <citation type="journal article" date="2014" name="Front. Microbiol.">
        <title>High frequency of phylogenetically diverse reductive dehalogenase-homologous genes in deep subseafloor sedimentary metagenomes.</title>
        <authorList>
            <person name="Kawai M."/>
            <person name="Futagami T."/>
            <person name="Toyoda A."/>
            <person name="Takaki Y."/>
            <person name="Nishi S."/>
            <person name="Hori S."/>
            <person name="Arai W."/>
            <person name="Tsubouchi T."/>
            <person name="Morono Y."/>
            <person name="Uchiyama I."/>
            <person name="Ito T."/>
            <person name="Fujiyama A."/>
            <person name="Inagaki F."/>
            <person name="Takami H."/>
        </authorList>
    </citation>
    <scope>NUCLEOTIDE SEQUENCE</scope>
    <source>
        <strain evidence="2">Expedition CK06-06</strain>
    </source>
</reference>
<sequence>MIILDMIILPWPIFTFFPNSINSQSTQPSVILPGTIIESNSIIDSTSMTAINQHVEGNASYSGTPVNQIFTNSEVSNKSLIEQQIFERGSKDKYDEEILKTHEKELGLPFHLYIASGWLIIGGSFMLPGFLFILFVYEFLIPDLFLLPLSLNLLIDFWIIVRLLITPLIFIFLYLLHLFFVVLFTRWFYRFADKRGPNQGVFDRNLDATSTALDYYHFRSFLFKYPIFAVIRSPFPWLLNWELRFIGSNKIGKGTIFEECYIHSHINYGKNCYVGTFSHITNHLVDGVYGSENLTLFGAESGDSCIFNALIGGLPGLEVGDNSTLLPMCSTIKFDKLGENGIYAGFPAKKLDKKKIDQILGGEYPGE</sequence>
<gene>
    <name evidence="2" type="ORF">S01H4_14134</name>
</gene>
<keyword evidence="1" id="KW-0472">Membrane</keyword>
<dbReference type="SUPFAM" id="SSF51161">
    <property type="entry name" value="Trimeric LpxA-like enzymes"/>
    <property type="match status" value="1"/>
</dbReference>
<dbReference type="EMBL" id="BART01006205">
    <property type="protein sequence ID" value="GAG59438.1"/>
    <property type="molecule type" value="Genomic_DNA"/>
</dbReference>
<keyword evidence="1" id="KW-1133">Transmembrane helix</keyword>
<dbReference type="AlphaFoldDB" id="X0ZGI0"/>
<accession>X0ZGI0</accession>
<protein>
    <submittedName>
        <fullName evidence="2">Uncharacterized protein</fullName>
    </submittedName>
</protein>
<feature type="transmembrane region" description="Helical" evidence="1">
    <location>
        <begin position="157"/>
        <end position="185"/>
    </location>
</feature>
<organism evidence="2">
    <name type="scientific">marine sediment metagenome</name>
    <dbReference type="NCBI Taxonomy" id="412755"/>
    <lineage>
        <taxon>unclassified sequences</taxon>
        <taxon>metagenomes</taxon>
        <taxon>ecological metagenomes</taxon>
    </lineage>
</organism>
<feature type="transmembrane region" description="Helical" evidence="1">
    <location>
        <begin position="110"/>
        <end position="137"/>
    </location>
</feature>
<dbReference type="InterPro" id="IPR011004">
    <property type="entry name" value="Trimer_LpxA-like_sf"/>
</dbReference>
<name>X0ZGI0_9ZZZZ</name>
<dbReference type="Gene3D" id="2.160.10.10">
    <property type="entry name" value="Hexapeptide repeat proteins"/>
    <property type="match status" value="1"/>
</dbReference>
<keyword evidence="1" id="KW-0812">Transmembrane</keyword>
<proteinExistence type="predicted"/>
<comment type="caution">
    <text evidence="2">The sequence shown here is derived from an EMBL/GenBank/DDBJ whole genome shotgun (WGS) entry which is preliminary data.</text>
</comment>